<evidence type="ECO:0000313" key="3">
    <source>
        <dbReference type="EMBL" id="BAG13749.1"/>
    </source>
</evidence>
<dbReference type="AlphaFoldDB" id="B1GZR7"/>
<dbReference type="Pfam" id="PF13584">
    <property type="entry name" value="BatD"/>
    <property type="match status" value="2"/>
</dbReference>
<keyword evidence="1" id="KW-0472">Membrane</keyword>
<gene>
    <name evidence="3" type="ordered locus">TGRD_265</name>
</gene>
<dbReference type="PANTHER" id="PTHR40940">
    <property type="entry name" value="PROTEIN BATD-RELATED"/>
    <property type="match status" value="1"/>
</dbReference>
<accession>B1GZR7</accession>
<dbReference type="EMBL" id="AP009510">
    <property type="protein sequence ID" value="BAG13749.1"/>
    <property type="molecule type" value="Genomic_DNA"/>
</dbReference>
<dbReference type="PANTHER" id="PTHR40940:SF2">
    <property type="entry name" value="BATD"/>
    <property type="match status" value="1"/>
</dbReference>
<dbReference type="HOGENOM" id="CLU_016843_1_0_0"/>
<feature type="chain" id="PRO_5002763852" evidence="2">
    <location>
        <begin position="24"/>
        <end position="591"/>
    </location>
</feature>
<keyword evidence="2" id="KW-0732">Signal</keyword>
<dbReference type="KEGG" id="rsd:TGRD_265"/>
<dbReference type="RefSeq" id="WP_015423276.1">
    <property type="nucleotide sequence ID" value="NC_020419.1"/>
</dbReference>
<keyword evidence="4" id="KW-1185">Reference proteome</keyword>
<evidence type="ECO:0000313" key="4">
    <source>
        <dbReference type="Proteomes" id="UP000001691"/>
    </source>
</evidence>
<dbReference type="STRING" id="471821.TGRD_266"/>
<feature type="signal peptide" evidence="2">
    <location>
        <begin position="1"/>
        <end position="23"/>
    </location>
</feature>
<sequence>MLKKILLPVILLLLLFTSVLASAETIYFKASANKKTVTLSESFIYSVTVSGDSTNLPEYKMDAMPEFNRFGTTVSRSISVVTGKTSMSVTRDYTLGPKKIGKFTIPPAKITFKGKTYLTESVEIEVTPAQSVKSIPVVANRRQLSSQNAAAGKAFVKASINKKTAYENEKLVYKFSFYTNVDLVSNPEYYPPDFSGFWNDGSKPKNHFEVIDGSNYRVDEIETTLYPVGTGLKRILPAKLKIDLMNFSLPSGMNDFFSFFADNGCAGDGETKILETESLEIKIIPLPKDGKPADFYGATGDFEIKAVVDKKDVRINEPVTLTVTVSGSGNMKSISDINFGVYNDFKKYDTIVESTSGNSKKFKTIFIPLVSGEKEIPAASLSFFSPLKKQYETIKTSSQKIIVSGMSLHTEENVEDKLKIDIMHKDINYNKRIKTLKLYRGYLIEKPVFYLIFVPFIMLFILSVCYAVYMRRVSRNPFKKLKTLSFAEVQKLVKEAENRISENNFEASLDLLYQALIEIINIETGTKSDNLQKNQIIGNLRKKNADDEKIIEIIKMLERFDFYKFASVNLDKDSINALLINVETLILSFKK</sequence>
<keyword evidence="1" id="KW-1133">Transmembrane helix</keyword>
<feature type="transmembrane region" description="Helical" evidence="1">
    <location>
        <begin position="448"/>
        <end position="469"/>
    </location>
</feature>
<evidence type="ECO:0000256" key="2">
    <source>
        <dbReference type="SAM" id="SignalP"/>
    </source>
</evidence>
<dbReference type="InterPro" id="IPR025738">
    <property type="entry name" value="BatD"/>
</dbReference>
<proteinExistence type="predicted"/>
<protein>
    <submittedName>
        <fullName evidence="3">Aerotolerance-related cytoplasmic membrane protein BatD</fullName>
    </submittedName>
</protein>
<dbReference type="Proteomes" id="UP000001691">
    <property type="component" value="Chromosome"/>
</dbReference>
<reference evidence="4" key="1">
    <citation type="journal article" date="2008" name="Proc. Natl. Acad. Sci. U.S.A.">
        <title>Complete genome of the uncultured termite group 1 bacteria in a single host protist cell.</title>
        <authorList>
            <person name="Hongoh Y."/>
            <person name="Sharma V.K."/>
            <person name="Prakash T."/>
            <person name="Noda S."/>
            <person name="Taylor T.D."/>
            <person name="Kudo T."/>
            <person name="Sakaki Y."/>
            <person name="Toyoda A."/>
            <person name="Hattori M."/>
            <person name="Ohkuma M."/>
        </authorList>
    </citation>
    <scope>NUCLEOTIDE SEQUENCE [LARGE SCALE GENOMIC DNA]</scope>
    <source>
        <strain evidence="4">Rs-D17 genomovar Ri2008</strain>
    </source>
</reference>
<organism evidence="3 4">
    <name type="scientific">Endomicrobium trichonymphae</name>
    <dbReference type="NCBI Taxonomy" id="1408204"/>
    <lineage>
        <taxon>Bacteria</taxon>
        <taxon>Pseudomonadati</taxon>
        <taxon>Elusimicrobiota</taxon>
        <taxon>Endomicrobiia</taxon>
        <taxon>Endomicrobiales</taxon>
        <taxon>Endomicrobiaceae</taxon>
        <taxon>Candidatus Endomicrobiellum</taxon>
    </lineage>
</organism>
<keyword evidence="1" id="KW-0812">Transmembrane</keyword>
<name>B1GZR7_ENDTX</name>
<evidence type="ECO:0000256" key="1">
    <source>
        <dbReference type="SAM" id="Phobius"/>
    </source>
</evidence>